<dbReference type="AlphaFoldDB" id="A0A432XA48"/>
<reference evidence="1 2" key="1">
    <citation type="journal article" date="2011" name="Front. Microbiol.">
        <title>Genomic signatures of strain selection and enhancement in Bacillus atrophaeus var. globigii, a historical biowarfare simulant.</title>
        <authorList>
            <person name="Gibbons H.S."/>
            <person name="Broomall S.M."/>
            <person name="McNew L.A."/>
            <person name="Daligault H."/>
            <person name="Chapman C."/>
            <person name="Bruce D."/>
            <person name="Karavis M."/>
            <person name="Krepps M."/>
            <person name="McGregor P.A."/>
            <person name="Hong C."/>
            <person name="Park K.H."/>
            <person name="Akmal A."/>
            <person name="Feldman A."/>
            <person name="Lin J.S."/>
            <person name="Chang W.E."/>
            <person name="Higgs B.W."/>
            <person name="Demirev P."/>
            <person name="Lindquist J."/>
            <person name="Liem A."/>
            <person name="Fochler E."/>
            <person name="Read T.D."/>
            <person name="Tapia R."/>
            <person name="Johnson S."/>
            <person name="Bishop-Lilly K.A."/>
            <person name="Detter C."/>
            <person name="Han C."/>
            <person name="Sozhamannan S."/>
            <person name="Rosenzweig C.N."/>
            <person name="Skowronski E.W."/>
        </authorList>
    </citation>
    <scope>NUCLEOTIDE SEQUENCE [LARGE SCALE GENOMIC DNA]</scope>
    <source>
        <strain evidence="1 2">AIT1</strain>
    </source>
</reference>
<dbReference type="EMBL" id="PIPQ01000001">
    <property type="protein sequence ID" value="RUO44278.1"/>
    <property type="molecule type" value="Genomic_DNA"/>
</dbReference>
<evidence type="ECO:0000313" key="2">
    <source>
        <dbReference type="Proteomes" id="UP000286976"/>
    </source>
</evidence>
<dbReference type="SUPFAM" id="SSF52540">
    <property type="entry name" value="P-loop containing nucleoside triphosphate hydrolases"/>
    <property type="match status" value="1"/>
</dbReference>
<sequence length="259" mass="28266">MYVFIIGVQSIQSGAGASTVAAALAVALSEGGVRSYAMDLTTENALALMYGMPLDNPAGLLQSDLINTHIRDCMYENDHGLAFIPMGRMEPGAAAHLTARLDAIAANLTTWLQPLHEIGERILVVDTPREAGSLQNWVYKNAHLVLNVAAPEPRLIPALLEFEQGSLQRQFDLSVQSYVLVNGIAPHIQLTHDIADYLKMALSETMLLPLMIHKDQHVPEAFAKMQPLAKYAPAAQSTKDFAALALWLTKELVSIQDKE</sequence>
<name>A0A432XA48_9GAMM</name>
<protein>
    <recommendedName>
        <fullName evidence="3">Cellulose synthase operon protein YhjQ</fullName>
    </recommendedName>
</protein>
<proteinExistence type="predicted"/>
<accession>A0A432XA48</accession>
<comment type="caution">
    <text evidence="1">The sequence shown here is derived from an EMBL/GenBank/DDBJ whole genome shotgun (WGS) entry which is preliminary data.</text>
</comment>
<keyword evidence="2" id="KW-1185">Reference proteome</keyword>
<dbReference type="InterPro" id="IPR027417">
    <property type="entry name" value="P-loop_NTPase"/>
</dbReference>
<dbReference type="Gene3D" id="3.40.50.300">
    <property type="entry name" value="P-loop containing nucleotide triphosphate hydrolases"/>
    <property type="match status" value="1"/>
</dbReference>
<dbReference type="InterPro" id="IPR017746">
    <property type="entry name" value="Cellulose_synthase_operon_BcsQ"/>
</dbReference>
<evidence type="ECO:0000313" key="1">
    <source>
        <dbReference type="EMBL" id="RUO44278.1"/>
    </source>
</evidence>
<dbReference type="Proteomes" id="UP000286976">
    <property type="component" value="Unassembled WGS sequence"/>
</dbReference>
<evidence type="ECO:0008006" key="3">
    <source>
        <dbReference type="Google" id="ProtNLM"/>
    </source>
</evidence>
<organism evidence="1 2">
    <name type="scientific">Aliidiomarina taiwanensis</name>
    <dbReference type="NCBI Taxonomy" id="946228"/>
    <lineage>
        <taxon>Bacteria</taxon>
        <taxon>Pseudomonadati</taxon>
        <taxon>Pseudomonadota</taxon>
        <taxon>Gammaproteobacteria</taxon>
        <taxon>Alteromonadales</taxon>
        <taxon>Idiomarinaceae</taxon>
        <taxon>Aliidiomarina</taxon>
    </lineage>
</organism>
<dbReference type="Pfam" id="PF06564">
    <property type="entry name" value="CBP_BcsQ"/>
    <property type="match status" value="1"/>
</dbReference>
<gene>
    <name evidence="1" type="ORF">CWE15_03665</name>
</gene>